<reference evidence="8 9" key="1">
    <citation type="submission" date="2009-01" db="EMBL/GenBank/DDBJ databases">
        <authorList>
            <person name="Qin X."/>
            <person name="Bachman B."/>
            <person name="Battles P."/>
            <person name="Bell A."/>
            <person name="Bess C."/>
            <person name="Bickham C."/>
            <person name="Chaboub L."/>
            <person name="Chen D."/>
            <person name="Coyle M."/>
            <person name="Deiros D.R."/>
            <person name="Dinh H."/>
            <person name="Forbes L."/>
            <person name="Fowler G."/>
            <person name="Francisco L."/>
            <person name="Fu Q."/>
            <person name="Gubbala S."/>
            <person name="Hale W."/>
            <person name="Han Y."/>
            <person name="Hemphill L."/>
            <person name="Highlander S.K."/>
            <person name="Hirani K."/>
            <person name="Hogues M."/>
            <person name="Jackson L."/>
            <person name="Jakkamsetti A."/>
            <person name="Javaid M."/>
            <person name="Jiang H."/>
            <person name="Korchina V."/>
            <person name="Kovar C."/>
            <person name="Lara F."/>
            <person name="Lee S."/>
            <person name="Mata R."/>
            <person name="Mathew T."/>
            <person name="Moen C."/>
            <person name="Morales K."/>
            <person name="Munidasa M."/>
            <person name="Nazareth L."/>
            <person name="Ngo R."/>
            <person name="Nguyen L."/>
            <person name="Okwuonu G."/>
            <person name="Ongeri F."/>
            <person name="Patil S."/>
            <person name="Petrosino J."/>
            <person name="Pham C."/>
            <person name="Pham P."/>
            <person name="Pu L.-L."/>
            <person name="Puazo M."/>
            <person name="Raj R."/>
            <person name="Reid J."/>
            <person name="Rouhana J."/>
            <person name="Saada N."/>
            <person name="Shang Y."/>
            <person name="Simmons D."/>
            <person name="Thornton R."/>
            <person name="Warren J."/>
            <person name="Weissenberger G."/>
            <person name="Zhang J."/>
            <person name="Zhang L."/>
            <person name="Zhou C."/>
            <person name="Zhu D."/>
            <person name="Muzny D."/>
            <person name="Worley K."/>
            <person name="Gibbs R."/>
        </authorList>
    </citation>
    <scope>NUCLEOTIDE SEQUENCE [LARGE SCALE GENOMIC DNA]</scope>
    <source>
        <strain evidence="8 9">ATCC 33200</strain>
    </source>
</reference>
<evidence type="ECO:0000259" key="7">
    <source>
        <dbReference type="Pfam" id="PF17827"/>
    </source>
</evidence>
<dbReference type="Gene3D" id="1.10.8.10">
    <property type="entry name" value="DNA helicase RuvA subunit, C-terminal domain"/>
    <property type="match status" value="1"/>
</dbReference>
<dbReference type="NCBIfam" id="TIGR03534">
    <property type="entry name" value="RF_mod_PrmC"/>
    <property type="match status" value="1"/>
</dbReference>
<dbReference type="PANTHER" id="PTHR18895:SF74">
    <property type="entry name" value="MTRF1L RELEASE FACTOR GLUTAMINE METHYLTRANSFERASE"/>
    <property type="match status" value="1"/>
</dbReference>
<comment type="caution">
    <text evidence="8">The sequence shown here is derived from an EMBL/GenBank/DDBJ whole genome shotgun (WGS) entry which is preliminary data.</text>
</comment>
<dbReference type="Gene3D" id="3.40.50.150">
    <property type="entry name" value="Vaccinia Virus protein VP39"/>
    <property type="match status" value="1"/>
</dbReference>
<evidence type="ECO:0000313" key="9">
    <source>
        <dbReference type="Proteomes" id="UP000003491"/>
    </source>
</evidence>
<dbReference type="HOGENOM" id="CLU_018398_3_2_9"/>
<dbReference type="SUPFAM" id="SSF53335">
    <property type="entry name" value="S-adenosyl-L-methionine-dependent methyltransferases"/>
    <property type="match status" value="1"/>
</dbReference>
<evidence type="ECO:0000256" key="4">
    <source>
        <dbReference type="ARBA" id="ARBA00022691"/>
    </source>
</evidence>
<evidence type="ECO:0000256" key="1">
    <source>
        <dbReference type="ARBA" id="ARBA00012771"/>
    </source>
</evidence>
<evidence type="ECO:0000256" key="3">
    <source>
        <dbReference type="ARBA" id="ARBA00022679"/>
    </source>
</evidence>
<dbReference type="PANTHER" id="PTHR18895">
    <property type="entry name" value="HEMK METHYLTRANSFERASE"/>
    <property type="match status" value="1"/>
</dbReference>
<sequence>MPKSLKKIKETVLNDNSEICPEDIDYVLGERLGYTPSEFELHINDELTPEQEKQALKDMKKLRRGISPQYILGYAWFYGYKILVNRGVLIPRFETEELVKWALENIESGKKILDLGTGSGAIMVALVKQAQKQGIQNLNLYASDITDSALRESEENFLKYDLDVKTRKANVLVGLEKFDMIISNPPYIKMSEKNLMDENVIKNEPDTALYGGEDGLDFYRKFAKQVQSHLNPQGQFFLEFGFSEKEQLKELFETELPDFEIEFRDDLAGKPRMVHGRWKSNGNEDFK</sequence>
<dbReference type="InterPro" id="IPR004556">
    <property type="entry name" value="HemK-like"/>
</dbReference>
<dbReference type="Pfam" id="PF17827">
    <property type="entry name" value="PrmC_N"/>
    <property type="match status" value="1"/>
</dbReference>
<protein>
    <recommendedName>
        <fullName evidence="1">peptide chain release factor N(5)-glutamine methyltransferase</fullName>
        <ecNumber evidence="1">2.1.1.297</ecNumber>
    </recommendedName>
</protein>
<dbReference type="EC" id="2.1.1.297" evidence="1"/>
<dbReference type="Pfam" id="PF05175">
    <property type="entry name" value="MTS"/>
    <property type="match status" value="1"/>
</dbReference>
<comment type="catalytic activity">
    <reaction evidence="5">
        <text>L-glutaminyl-[peptide chain release factor] + S-adenosyl-L-methionine = N(5)-methyl-L-glutaminyl-[peptide chain release factor] + S-adenosyl-L-homocysteine + H(+)</text>
        <dbReference type="Rhea" id="RHEA:42896"/>
        <dbReference type="Rhea" id="RHEA-COMP:10271"/>
        <dbReference type="Rhea" id="RHEA-COMP:10272"/>
        <dbReference type="ChEBI" id="CHEBI:15378"/>
        <dbReference type="ChEBI" id="CHEBI:30011"/>
        <dbReference type="ChEBI" id="CHEBI:57856"/>
        <dbReference type="ChEBI" id="CHEBI:59789"/>
        <dbReference type="ChEBI" id="CHEBI:61891"/>
        <dbReference type="EC" id="2.1.1.297"/>
    </reaction>
</comment>
<dbReference type="NCBIfam" id="TIGR00536">
    <property type="entry name" value="hemK_fam"/>
    <property type="match status" value="1"/>
</dbReference>
<dbReference type="GO" id="GO:0102559">
    <property type="term" value="F:peptide chain release factor N(5)-glutamine methyltransferase activity"/>
    <property type="evidence" value="ECO:0007669"/>
    <property type="project" value="UniProtKB-EC"/>
</dbReference>
<dbReference type="InterPro" id="IPR040758">
    <property type="entry name" value="PrmC_N"/>
</dbReference>
<feature type="domain" description="Methyltransferase small" evidence="6">
    <location>
        <begin position="106"/>
        <end position="194"/>
    </location>
</feature>
<dbReference type="EMBL" id="ACGR01000036">
    <property type="protein sequence ID" value="EEJ59664.1"/>
    <property type="molecule type" value="Genomic_DNA"/>
</dbReference>
<proteinExistence type="predicted"/>
<dbReference type="InterPro" id="IPR050320">
    <property type="entry name" value="N5-glutamine_MTase"/>
</dbReference>
<evidence type="ECO:0000313" key="8">
    <source>
        <dbReference type="EMBL" id="EEJ59664.1"/>
    </source>
</evidence>
<keyword evidence="3 8" id="KW-0808">Transferase</keyword>
<evidence type="ECO:0000256" key="5">
    <source>
        <dbReference type="ARBA" id="ARBA00048391"/>
    </source>
</evidence>
<keyword evidence="2 8" id="KW-0489">Methyltransferase</keyword>
<accession>C2E5S6</accession>
<evidence type="ECO:0000256" key="2">
    <source>
        <dbReference type="ARBA" id="ARBA00022603"/>
    </source>
</evidence>
<dbReference type="GO" id="GO:0032259">
    <property type="term" value="P:methylation"/>
    <property type="evidence" value="ECO:0007669"/>
    <property type="project" value="UniProtKB-KW"/>
</dbReference>
<feature type="domain" description="Release factor glutamine methyltransferase N-terminal" evidence="7">
    <location>
        <begin position="17"/>
        <end position="73"/>
    </location>
</feature>
<dbReference type="Proteomes" id="UP000003491">
    <property type="component" value="Unassembled WGS sequence"/>
</dbReference>
<dbReference type="InterPro" id="IPR007848">
    <property type="entry name" value="Small_mtfrase_dom"/>
</dbReference>
<organism evidence="8 9">
    <name type="scientific">Lactobacillus johnsonii ATCC 33200</name>
    <dbReference type="NCBI Taxonomy" id="525330"/>
    <lineage>
        <taxon>Bacteria</taxon>
        <taxon>Bacillati</taxon>
        <taxon>Bacillota</taxon>
        <taxon>Bacilli</taxon>
        <taxon>Lactobacillales</taxon>
        <taxon>Lactobacillaceae</taxon>
        <taxon>Lactobacillus</taxon>
    </lineage>
</organism>
<evidence type="ECO:0000259" key="6">
    <source>
        <dbReference type="Pfam" id="PF05175"/>
    </source>
</evidence>
<dbReference type="CDD" id="cd02440">
    <property type="entry name" value="AdoMet_MTases"/>
    <property type="match status" value="1"/>
</dbReference>
<dbReference type="RefSeq" id="WP_004894142.1">
    <property type="nucleotide sequence ID" value="NZ_AZCY01000007.1"/>
</dbReference>
<dbReference type="InterPro" id="IPR029063">
    <property type="entry name" value="SAM-dependent_MTases_sf"/>
</dbReference>
<dbReference type="AlphaFoldDB" id="C2E5S6"/>
<dbReference type="InterPro" id="IPR019874">
    <property type="entry name" value="RF_methyltr_PrmC"/>
</dbReference>
<gene>
    <name evidence="8" type="primary">prmC</name>
    <name evidence="8" type="ORF">HMPREF0528_1051</name>
</gene>
<dbReference type="GO" id="GO:0003676">
    <property type="term" value="F:nucleic acid binding"/>
    <property type="evidence" value="ECO:0007669"/>
    <property type="project" value="InterPro"/>
</dbReference>
<dbReference type="PROSITE" id="PS00092">
    <property type="entry name" value="N6_MTASE"/>
    <property type="match status" value="1"/>
</dbReference>
<dbReference type="InterPro" id="IPR002052">
    <property type="entry name" value="DNA_methylase_N6_adenine_CS"/>
</dbReference>
<name>C2E5S6_LACJH</name>
<keyword evidence="4" id="KW-0949">S-adenosyl-L-methionine</keyword>